<evidence type="ECO:0000313" key="2">
    <source>
        <dbReference type="EMBL" id="MCC2615223.1"/>
    </source>
</evidence>
<accession>A0ABS8G3X0</accession>
<keyword evidence="3" id="KW-1185">Reference proteome</keyword>
<dbReference type="RefSeq" id="WP_229157131.1">
    <property type="nucleotide sequence ID" value="NZ_JAJEWP010000001.1"/>
</dbReference>
<evidence type="ECO:0000256" key="1">
    <source>
        <dbReference type="SAM" id="MobiDB-lite"/>
    </source>
</evidence>
<dbReference type="EMBL" id="JAJEWP010000001">
    <property type="protein sequence ID" value="MCC2615223.1"/>
    <property type="molecule type" value="Genomic_DNA"/>
</dbReference>
<feature type="region of interest" description="Disordered" evidence="1">
    <location>
        <begin position="1"/>
        <end position="27"/>
    </location>
</feature>
<gene>
    <name evidence="2" type="ORF">LJ739_03070</name>
</gene>
<organism evidence="2 3">
    <name type="scientific">Fluctibacter halophilus</name>
    <dbReference type="NCBI Taxonomy" id="226011"/>
    <lineage>
        <taxon>Bacteria</taxon>
        <taxon>Pseudomonadati</taxon>
        <taxon>Pseudomonadota</taxon>
        <taxon>Gammaproteobacteria</taxon>
        <taxon>Alteromonadales</taxon>
        <taxon>Alteromonadaceae</taxon>
        <taxon>Fluctibacter</taxon>
    </lineage>
</organism>
<name>A0ABS8G3X0_9ALTE</name>
<protein>
    <submittedName>
        <fullName evidence="2">Uncharacterized protein</fullName>
    </submittedName>
</protein>
<evidence type="ECO:0000313" key="3">
    <source>
        <dbReference type="Proteomes" id="UP001520878"/>
    </source>
</evidence>
<reference evidence="2 3" key="1">
    <citation type="submission" date="2021-10" db="EMBL/GenBank/DDBJ databases">
        <title>Draft genome of Aestuariibacter halophilus JC2043.</title>
        <authorList>
            <person name="Emsley S.A."/>
            <person name="Pfannmuller K.M."/>
            <person name="Ushijima B."/>
            <person name="Saw J.H."/>
            <person name="Videau P."/>
        </authorList>
    </citation>
    <scope>NUCLEOTIDE SEQUENCE [LARGE SCALE GENOMIC DNA]</scope>
    <source>
        <strain evidence="2 3">JC2043</strain>
    </source>
</reference>
<sequence length="84" mass="9141">MTAKSRGNNKPRITIPSSPLTVFGPCDGEGEEDYIVAGARRHEHNPPDDSCISFDDMTEEQYLGTDNTVDEEDISVLGNVAADK</sequence>
<dbReference type="Proteomes" id="UP001520878">
    <property type="component" value="Unassembled WGS sequence"/>
</dbReference>
<comment type="caution">
    <text evidence="2">The sequence shown here is derived from an EMBL/GenBank/DDBJ whole genome shotgun (WGS) entry which is preliminary data.</text>
</comment>
<proteinExistence type="predicted"/>